<protein>
    <submittedName>
        <fullName evidence="7">Calcium/sodium antiporter</fullName>
    </submittedName>
</protein>
<feature type="transmembrane region" description="Helical" evidence="5">
    <location>
        <begin position="246"/>
        <end position="267"/>
    </location>
</feature>
<evidence type="ECO:0000313" key="7">
    <source>
        <dbReference type="EMBL" id="TDG15975.1"/>
    </source>
</evidence>
<dbReference type="GO" id="GO:0008273">
    <property type="term" value="F:calcium, potassium:sodium antiporter activity"/>
    <property type="evidence" value="ECO:0007669"/>
    <property type="project" value="TreeGrafter"/>
</dbReference>
<feature type="transmembrane region" description="Helical" evidence="5">
    <location>
        <begin position="134"/>
        <end position="153"/>
    </location>
</feature>
<evidence type="ECO:0000256" key="5">
    <source>
        <dbReference type="SAM" id="Phobius"/>
    </source>
</evidence>
<dbReference type="RefSeq" id="WP_133210956.1">
    <property type="nucleotide sequence ID" value="NZ_SMSE01000001.1"/>
</dbReference>
<dbReference type="GO" id="GO:0005886">
    <property type="term" value="C:plasma membrane"/>
    <property type="evidence" value="ECO:0007669"/>
    <property type="project" value="TreeGrafter"/>
</dbReference>
<feature type="transmembrane region" description="Helical" evidence="5">
    <location>
        <begin position="103"/>
        <end position="122"/>
    </location>
</feature>
<keyword evidence="2 5" id="KW-0812">Transmembrane</keyword>
<dbReference type="InterPro" id="IPR004481">
    <property type="entry name" value="K/Na/Ca-exchanger"/>
</dbReference>
<keyword evidence="8" id="KW-1185">Reference proteome</keyword>
<evidence type="ECO:0000256" key="3">
    <source>
        <dbReference type="ARBA" id="ARBA00022989"/>
    </source>
</evidence>
<accession>A0A4V2ZXQ6</accession>
<evidence type="ECO:0000256" key="1">
    <source>
        <dbReference type="ARBA" id="ARBA00004141"/>
    </source>
</evidence>
<dbReference type="InterPro" id="IPR004837">
    <property type="entry name" value="NaCa_Exmemb"/>
</dbReference>
<keyword evidence="4 5" id="KW-0472">Membrane</keyword>
<gene>
    <name evidence="7" type="ORF">E2F43_07045</name>
</gene>
<reference evidence="7 8" key="1">
    <citation type="submission" date="2019-03" db="EMBL/GenBank/DDBJ databases">
        <title>Seongchinamella monodicae gen. nov., sp. nov., a novel member of the Gammaproteobacteria isolated from a tidal mudflat of beach.</title>
        <authorList>
            <person name="Yang H.G."/>
            <person name="Kang J.W."/>
            <person name="Lee S.D."/>
        </authorList>
    </citation>
    <scope>NUCLEOTIDE SEQUENCE [LARGE SCALE GENOMIC DNA]</scope>
    <source>
        <strain evidence="7 8">GH4-78</strain>
    </source>
</reference>
<sequence>MTVAFLSLGILLLLAGGAGLVSGATRLADRWGLSPALVGLTVVAFGTSAPELVVNVIGALQDQTSLAFGNVAGSNLANLGLVLGFAALISPVNLQSQLIRRELALLMLVTSMLAVMVIDLALSEGDARISRSDGLILLLMFSTVIYISVGDLLRSLQDPMVLRAEDLEVAMAPAGTAGAGRDWMLILGGVVGLLAGGQLTIDYGAQLATMLGVPPVIIGLLVVALGTSMPELVTSIIAAIRGEADLCVGNVIGSNLFNILFVLPISALVRPLPIPSGGLMDVLFSLLLAVAIVIVFLTGRARMGRATGTAFILVYLAYMTYRLLSA</sequence>
<dbReference type="PANTHER" id="PTHR10846:SF8">
    <property type="entry name" value="INNER MEMBRANE PROTEIN YRBG"/>
    <property type="match status" value="1"/>
</dbReference>
<feature type="transmembrane region" description="Helical" evidence="5">
    <location>
        <begin position="279"/>
        <end position="299"/>
    </location>
</feature>
<dbReference type="PANTHER" id="PTHR10846">
    <property type="entry name" value="SODIUM/POTASSIUM/CALCIUM EXCHANGER"/>
    <property type="match status" value="1"/>
</dbReference>
<proteinExistence type="predicted"/>
<evidence type="ECO:0000259" key="6">
    <source>
        <dbReference type="Pfam" id="PF01699"/>
    </source>
</evidence>
<dbReference type="GO" id="GO:0006874">
    <property type="term" value="P:intracellular calcium ion homeostasis"/>
    <property type="evidence" value="ECO:0007669"/>
    <property type="project" value="TreeGrafter"/>
</dbReference>
<dbReference type="Proteomes" id="UP000295554">
    <property type="component" value="Unassembled WGS sequence"/>
</dbReference>
<keyword evidence="3 5" id="KW-1133">Transmembrane helix</keyword>
<organism evidence="7 8">
    <name type="scientific">Seongchinamella unica</name>
    <dbReference type="NCBI Taxonomy" id="2547392"/>
    <lineage>
        <taxon>Bacteria</taxon>
        <taxon>Pseudomonadati</taxon>
        <taxon>Pseudomonadota</taxon>
        <taxon>Gammaproteobacteria</taxon>
        <taxon>Cellvibrionales</taxon>
        <taxon>Halieaceae</taxon>
        <taxon>Seongchinamella</taxon>
    </lineage>
</organism>
<dbReference type="AlphaFoldDB" id="A0A4V2ZXQ6"/>
<feature type="domain" description="Sodium/calcium exchanger membrane region" evidence="6">
    <location>
        <begin position="183"/>
        <end position="323"/>
    </location>
</feature>
<feature type="transmembrane region" description="Helical" evidence="5">
    <location>
        <begin position="76"/>
        <end position="94"/>
    </location>
</feature>
<comment type="subcellular location">
    <subcellularLocation>
        <location evidence="1">Membrane</location>
        <topology evidence="1">Multi-pass membrane protein</topology>
    </subcellularLocation>
</comment>
<dbReference type="Gene3D" id="1.20.1420.30">
    <property type="entry name" value="NCX, central ion-binding region"/>
    <property type="match status" value="1"/>
</dbReference>
<dbReference type="GO" id="GO:0005262">
    <property type="term" value="F:calcium channel activity"/>
    <property type="evidence" value="ECO:0007669"/>
    <property type="project" value="TreeGrafter"/>
</dbReference>
<evidence type="ECO:0000313" key="8">
    <source>
        <dbReference type="Proteomes" id="UP000295554"/>
    </source>
</evidence>
<feature type="transmembrane region" description="Helical" evidence="5">
    <location>
        <begin position="306"/>
        <end position="324"/>
    </location>
</feature>
<evidence type="ECO:0000256" key="4">
    <source>
        <dbReference type="ARBA" id="ARBA00023136"/>
    </source>
</evidence>
<evidence type="ECO:0000256" key="2">
    <source>
        <dbReference type="ARBA" id="ARBA00022692"/>
    </source>
</evidence>
<dbReference type="EMBL" id="SMSE01000001">
    <property type="protein sequence ID" value="TDG15975.1"/>
    <property type="molecule type" value="Genomic_DNA"/>
</dbReference>
<dbReference type="OrthoDB" id="9794225at2"/>
<dbReference type="NCBIfam" id="TIGR00367">
    <property type="entry name" value="calcium/sodium antiporter"/>
    <property type="match status" value="1"/>
</dbReference>
<feature type="domain" description="Sodium/calcium exchanger membrane region" evidence="6">
    <location>
        <begin position="3"/>
        <end position="149"/>
    </location>
</feature>
<dbReference type="Pfam" id="PF01699">
    <property type="entry name" value="Na_Ca_ex"/>
    <property type="match status" value="2"/>
</dbReference>
<dbReference type="InterPro" id="IPR044880">
    <property type="entry name" value="NCX_ion-bd_dom_sf"/>
</dbReference>
<feature type="transmembrane region" description="Helical" evidence="5">
    <location>
        <begin position="207"/>
        <end position="225"/>
    </location>
</feature>
<name>A0A4V2ZXQ6_9GAMM</name>
<comment type="caution">
    <text evidence="7">The sequence shown here is derived from an EMBL/GenBank/DDBJ whole genome shotgun (WGS) entry which is preliminary data.</text>
</comment>